<feature type="domain" description="TIR" evidence="1">
    <location>
        <begin position="151"/>
        <end position="239"/>
    </location>
</feature>
<dbReference type="InterPro" id="IPR041160">
    <property type="entry name" value="LD_cluster2"/>
</dbReference>
<organism evidence="2 3">
    <name type="scientific">Arcobacter venerupis</name>
    <dbReference type="NCBI Taxonomy" id="1054033"/>
    <lineage>
        <taxon>Bacteria</taxon>
        <taxon>Pseudomonadati</taxon>
        <taxon>Campylobacterota</taxon>
        <taxon>Epsilonproteobacteria</taxon>
        <taxon>Campylobacterales</taxon>
        <taxon>Arcobacteraceae</taxon>
        <taxon>Arcobacter</taxon>
    </lineage>
</organism>
<proteinExistence type="predicted"/>
<dbReference type="InterPro" id="IPR000157">
    <property type="entry name" value="TIR_dom"/>
</dbReference>
<gene>
    <name evidence="2" type="ORF">AVENP_1003</name>
</gene>
<dbReference type="InterPro" id="IPR035897">
    <property type="entry name" value="Toll_tir_struct_dom_sf"/>
</dbReference>
<dbReference type="Proteomes" id="UP000503482">
    <property type="component" value="Chromosome"/>
</dbReference>
<evidence type="ECO:0000259" key="1">
    <source>
        <dbReference type="Pfam" id="PF13676"/>
    </source>
</evidence>
<evidence type="ECO:0000313" key="3">
    <source>
        <dbReference type="Proteomes" id="UP000503482"/>
    </source>
</evidence>
<dbReference type="Gene3D" id="3.40.50.10140">
    <property type="entry name" value="Toll/interleukin-1 receptor homology (TIR) domain"/>
    <property type="match status" value="1"/>
</dbReference>
<dbReference type="AlphaFoldDB" id="A0AAE7BA43"/>
<dbReference type="EMBL" id="CP053840">
    <property type="protein sequence ID" value="QKF66559.1"/>
    <property type="molecule type" value="Genomic_DNA"/>
</dbReference>
<dbReference type="KEGG" id="avp:AVENP_1003"/>
<keyword evidence="3" id="KW-1185">Reference proteome</keyword>
<evidence type="ECO:0000313" key="2">
    <source>
        <dbReference type="EMBL" id="QKF66559.1"/>
    </source>
</evidence>
<sequence length="635" mass="74248">MGIKSLLAIHVISHKNFYNRETYNDIIYSTFCKNLNNYLSRGINIPVFFYDSDNCNIDKNKYEKNIIVVLIEDKLLLDNKKNNLSHITDDKEFSIISFAISKNSHRLSPFFEEKNLVRVYEYKTLEDMINATILDLAHFLCKSLTNHKQKVFISHAKLDGKSLAKDLQHYISTDTKLDSFFDANHIQESSNWADDLEKGVRDSIVLVYYTDLYSSRLWCRKEILFAKKHDRPIVVVNLLKDKEDRSFPYMANVPIMKVSKLNDKNMRLVLKSILVESVRHYYQHLVLDSFLEENSLKEFTPLASAPELLTLINKNECEKFLYPDPPLGNEELEILNSYKKECYFTPLMYLNKNKEKRELKIAISISESQDIEEYNQRLYHLRSFIVELARYLLVFNSKLMYGGDLGYINKEFNFVEILAQLVMSYNEEYKESEIITNYTSYPYYEKILDEHKTNLLDIVEFKDIEPDSKYNLKDIDELEKNYITSETLTKMREVMTKNMDIKIVAGGKNENFAGKYPGILEETYLAVIDEKPVYLVGGFGGGTKKIIDTLKGDISEIFSVEYQLKNPSFKKLYEYYESIGESEKIDYEKMNLFFKEKGIKGLNNGLTIEENEILFESTNLYEIVSLIIKGINNIK</sequence>
<protein>
    <submittedName>
        <fullName evidence="2">TIR domain-containing protein</fullName>
    </submittedName>
</protein>
<reference evidence="2 3" key="1">
    <citation type="submission" date="2020-05" db="EMBL/GenBank/DDBJ databases">
        <title>Complete genome sequencing of Campylobacter and Arcobacter type strains.</title>
        <authorList>
            <person name="Miller W.G."/>
            <person name="Yee E."/>
        </authorList>
    </citation>
    <scope>NUCLEOTIDE SEQUENCE [LARGE SCALE GENOMIC DNA]</scope>
    <source>
        <strain evidence="2 3">LMG 26156</strain>
    </source>
</reference>
<dbReference type="Pfam" id="PF18163">
    <property type="entry name" value="LD_cluster2"/>
    <property type="match status" value="1"/>
</dbReference>
<accession>A0AAE7BA43</accession>
<name>A0AAE7BA43_9BACT</name>
<dbReference type="Pfam" id="PF13676">
    <property type="entry name" value="TIR_2"/>
    <property type="match status" value="1"/>
</dbReference>
<dbReference type="SUPFAM" id="SSF52200">
    <property type="entry name" value="Toll/Interleukin receptor TIR domain"/>
    <property type="match status" value="1"/>
</dbReference>
<dbReference type="GO" id="GO:0007165">
    <property type="term" value="P:signal transduction"/>
    <property type="evidence" value="ECO:0007669"/>
    <property type="project" value="InterPro"/>
</dbReference>
<dbReference type="RefSeq" id="WP_128358973.1">
    <property type="nucleotide sequence ID" value="NZ_CP053840.1"/>
</dbReference>